<dbReference type="RefSeq" id="WP_307634054.1">
    <property type="nucleotide sequence ID" value="NZ_JAPHEH010000001.1"/>
</dbReference>
<organism evidence="6 7">
    <name type="scientific">Thiovibrio frasassiensis</name>
    <dbReference type="NCBI Taxonomy" id="2984131"/>
    <lineage>
        <taxon>Bacteria</taxon>
        <taxon>Pseudomonadati</taxon>
        <taxon>Thermodesulfobacteriota</taxon>
        <taxon>Desulfobulbia</taxon>
        <taxon>Desulfobulbales</taxon>
        <taxon>Thiovibrionaceae</taxon>
        <taxon>Thiovibrio</taxon>
    </lineage>
</organism>
<dbReference type="Pfam" id="PF17384">
    <property type="entry name" value="DUF150_C"/>
    <property type="match status" value="1"/>
</dbReference>
<name>A0A9X4MCD7_9BACT</name>
<comment type="function">
    <text evidence="3">Required for maturation of 30S ribosomal subunits.</text>
</comment>
<comment type="similarity">
    <text evidence="3">Belongs to the RimP family.</text>
</comment>
<dbReference type="FunFam" id="3.30.300.70:FF:000001">
    <property type="entry name" value="Ribosome maturation factor RimP"/>
    <property type="match status" value="1"/>
</dbReference>
<keyword evidence="7" id="KW-1185">Reference proteome</keyword>
<dbReference type="GO" id="GO:0006412">
    <property type="term" value="P:translation"/>
    <property type="evidence" value="ECO:0007669"/>
    <property type="project" value="TreeGrafter"/>
</dbReference>
<reference evidence="6" key="2">
    <citation type="submission" date="2022-10" db="EMBL/GenBank/DDBJ databases">
        <authorList>
            <person name="Aronson H.S."/>
        </authorList>
    </citation>
    <scope>NUCLEOTIDE SEQUENCE</scope>
    <source>
        <strain evidence="6">RS19-109</strain>
    </source>
</reference>
<keyword evidence="1 3" id="KW-0963">Cytoplasm</keyword>
<dbReference type="AlphaFoldDB" id="A0A9X4MCD7"/>
<evidence type="ECO:0000256" key="2">
    <source>
        <dbReference type="ARBA" id="ARBA00022517"/>
    </source>
</evidence>
<evidence type="ECO:0000256" key="3">
    <source>
        <dbReference type="HAMAP-Rule" id="MF_01077"/>
    </source>
</evidence>
<dbReference type="CDD" id="cd01734">
    <property type="entry name" value="YlxS_C"/>
    <property type="match status" value="1"/>
</dbReference>
<dbReference type="InterPro" id="IPR028998">
    <property type="entry name" value="RimP_C"/>
</dbReference>
<dbReference type="EMBL" id="JAPHEH010000001">
    <property type="protein sequence ID" value="MDG4474886.1"/>
    <property type="molecule type" value="Genomic_DNA"/>
</dbReference>
<evidence type="ECO:0000256" key="1">
    <source>
        <dbReference type="ARBA" id="ARBA00022490"/>
    </source>
</evidence>
<accession>A0A9X4MCD7</accession>
<protein>
    <recommendedName>
        <fullName evidence="3">Ribosome maturation factor RimP</fullName>
    </recommendedName>
</protein>
<dbReference type="Proteomes" id="UP001154240">
    <property type="component" value="Unassembled WGS sequence"/>
</dbReference>
<evidence type="ECO:0000313" key="7">
    <source>
        <dbReference type="Proteomes" id="UP001154240"/>
    </source>
</evidence>
<dbReference type="GO" id="GO:0005829">
    <property type="term" value="C:cytosol"/>
    <property type="evidence" value="ECO:0007669"/>
    <property type="project" value="TreeGrafter"/>
</dbReference>
<evidence type="ECO:0000259" key="5">
    <source>
        <dbReference type="Pfam" id="PF17384"/>
    </source>
</evidence>
<feature type="domain" description="Ribosome maturation factor RimP N-terminal" evidence="4">
    <location>
        <begin position="18"/>
        <end position="89"/>
    </location>
</feature>
<dbReference type="InterPro" id="IPR003728">
    <property type="entry name" value="Ribosome_maturation_RimP"/>
</dbReference>
<comment type="subcellular location">
    <subcellularLocation>
        <location evidence="3">Cytoplasm</location>
    </subcellularLocation>
</comment>
<dbReference type="InterPro" id="IPR035956">
    <property type="entry name" value="RimP_N_sf"/>
</dbReference>
<dbReference type="InterPro" id="IPR028989">
    <property type="entry name" value="RimP_N"/>
</dbReference>
<dbReference type="GO" id="GO:0000028">
    <property type="term" value="P:ribosomal small subunit assembly"/>
    <property type="evidence" value="ECO:0007669"/>
    <property type="project" value="TreeGrafter"/>
</dbReference>
<proteinExistence type="inferred from homology"/>
<sequence length="157" mass="17654">MEEEAIESPLVHRLTQLVVPVVEDLGCELVELQFRREGHGWVLRLLIDNENGVGIDDCARISREVAHLLEVEDPIEQAYSLEVSSPGLDRPLKCEKDFLRCKGKKAKVVVREPIEGQNQCIGLIEDVTQESVTLGTDHGIIEIPFAKMKKARLVVEF</sequence>
<reference evidence="6" key="1">
    <citation type="journal article" date="2022" name="bioRxiv">
        <title>Thiovibrio frasassiensisgen. nov., sp. nov., an autotrophic, elemental sulfur disproportionating bacterium isolated from sulfidic karst sediment, and proposal of Thiovibrionaceae fam. nov.</title>
        <authorList>
            <person name="Aronson H."/>
            <person name="Thomas C."/>
            <person name="Bhattacharyya M."/>
            <person name="Eckstein S."/>
            <person name="Jensen S."/>
            <person name="Barco R."/>
            <person name="Macalady J."/>
            <person name="Amend J."/>
        </authorList>
    </citation>
    <scope>NUCLEOTIDE SEQUENCE</scope>
    <source>
        <strain evidence="6">RS19-109</strain>
    </source>
</reference>
<dbReference type="InterPro" id="IPR036847">
    <property type="entry name" value="RimP_C_sf"/>
</dbReference>
<evidence type="ECO:0000259" key="4">
    <source>
        <dbReference type="Pfam" id="PF02576"/>
    </source>
</evidence>
<keyword evidence="2 3" id="KW-0690">Ribosome biogenesis</keyword>
<dbReference type="HAMAP" id="MF_01077">
    <property type="entry name" value="RimP"/>
    <property type="match status" value="1"/>
</dbReference>
<dbReference type="Gene3D" id="2.30.30.180">
    <property type="entry name" value="Ribosome maturation factor RimP, C-terminal domain"/>
    <property type="match status" value="1"/>
</dbReference>
<gene>
    <name evidence="3" type="primary">rimP</name>
    <name evidence="6" type="ORF">OLX77_01760</name>
</gene>
<evidence type="ECO:0000313" key="6">
    <source>
        <dbReference type="EMBL" id="MDG4474886.1"/>
    </source>
</evidence>
<dbReference type="SUPFAM" id="SSF75420">
    <property type="entry name" value="YhbC-like, N-terminal domain"/>
    <property type="match status" value="1"/>
</dbReference>
<dbReference type="PANTHER" id="PTHR33867">
    <property type="entry name" value="RIBOSOME MATURATION FACTOR RIMP"/>
    <property type="match status" value="1"/>
</dbReference>
<dbReference type="Pfam" id="PF02576">
    <property type="entry name" value="RimP_N"/>
    <property type="match status" value="1"/>
</dbReference>
<dbReference type="SUPFAM" id="SSF74942">
    <property type="entry name" value="YhbC-like, C-terminal domain"/>
    <property type="match status" value="1"/>
</dbReference>
<comment type="caution">
    <text evidence="6">The sequence shown here is derived from an EMBL/GenBank/DDBJ whole genome shotgun (WGS) entry which is preliminary data.</text>
</comment>
<dbReference type="Gene3D" id="3.30.300.70">
    <property type="entry name" value="RimP-like superfamily, N-terminal"/>
    <property type="match status" value="1"/>
</dbReference>
<dbReference type="PANTHER" id="PTHR33867:SF1">
    <property type="entry name" value="RIBOSOME MATURATION FACTOR RIMP"/>
    <property type="match status" value="1"/>
</dbReference>
<feature type="domain" description="Ribosome maturation factor RimP C-terminal" evidence="5">
    <location>
        <begin position="92"/>
        <end position="157"/>
    </location>
</feature>